<dbReference type="SUPFAM" id="SSF51730">
    <property type="entry name" value="FAD-linked oxidoreductase"/>
    <property type="match status" value="1"/>
</dbReference>
<sequence>MNTPPTAHRVGETLRKGGRTYSFEFFPPKTDEGEQQLWQALAELEPLKPTFASVTYGAGGSTRDRTVRITAQMAARTSLAPVAHLTCVGSTITELEEILAEYAAAGVSSVLALRGDPAAGPGTPWVSTPGGIDHADQLVELIRQTGDFGIGVAAFPDGHPESSTRDQDAQVLARKQDAGAEFAITQFFFRASDYFDLVERAATHGCDMPIIPGLMPVTNVAQIQRFAALSGAAFPADLAEQFETISDDAAAVQQLGVDVATDLAAELLAQGAPGLHFYTLNRSSATRQVYEALALRDV</sequence>
<dbReference type="UniPathway" id="UPA00193"/>
<keyword evidence="8" id="KW-0520">NAD</keyword>
<comment type="pathway">
    <text evidence="10">Amino-acid biosynthesis; L-methionine biosynthesis via de novo pathway.</text>
</comment>
<comment type="similarity">
    <text evidence="3">Belongs to the methylenetetrahydrofolate reductase family.</text>
</comment>
<reference evidence="12" key="1">
    <citation type="submission" date="2020-05" db="EMBL/GenBank/DDBJ databases">
        <authorList>
            <person name="Chiriac C."/>
            <person name="Salcher M."/>
            <person name="Ghai R."/>
            <person name="Kavagutti S V."/>
        </authorList>
    </citation>
    <scope>NUCLEOTIDE SEQUENCE</scope>
</reference>
<dbReference type="InterPro" id="IPR004620">
    <property type="entry name" value="MTHF_reductase_bac"/>
</dbReference>
<dbReference type="PANTHER" id="PTHR45754:SF3">
    <property type="entry name" value="METHYLENETETRAHYDROFOLATE REDUCTASE (NADPH)"/>
    <property type="match status" value="1"/>
</dbReference>
<dbReference type="InterPro" id="IPR029041">
    <property type="entry name" value="FAD-linked_oxidoreductase-like"/>
</dbReference>
<dbReference type="EMBL" id="CAFBMR010000011">
    <property type="protein sequence ID" value="CAB4906953.1"/>
    <property type="molecule type" value="Genomic_DNA"/>
</dbReference>
<evidence type="ECO:0000256" key="2">
    <source>
        <dbReference type="ARBA" id="ARBA00004777"/>
    </source>
</evidence>
<comment type="pathway">
    <text evidence="2">One-carbon metabolism; tetrahydrofolate interconversion.</text>
</comment>
<keyword evidence="9" id="KW-0486">Methionine biosynthesis</keyword>
<evidence type="ECO:0000256" key="11">
    <source>
        <dbReference type="ARBA" id="ARBA00034529"/>
    </source>
</evidence>
<dbReference type="AlphaFoldDB" id="A0A6J7GRS8"/>
<keyword evidence="5" id="KW-0285">Flavoprotein</keyword>
<keyword evidence="6" id="KW-0274">FAD</keyword>
<protein>
    <recommendedName>
        <fullName evidence="11">methylenetetrahydrofolate reductase (NADH)</fullName>
        <ecNumber evidence="11">1.5.1.54</ecNumber>
    </recommendedName>
</protein>
<dbReference type="GO" id="GO:0106312">
    <property type="term" value="F:methylenetetrahydrofolate reductase (NADH) activity"/>
    <property type="evidence" value="ECO:0007669"/>
    <property type="project" value="UniProtKB-EC"/>
</dbReference>
<dbReference type="NCBIfam" id="TIGR00676">
    <property type="entry name" value="fadh2"/>
    <property type="match status" value="1"/>
</dbReference>
<gene>
    <name evidence="12" type="ORF">UFOPK3610_00499</name>
</gene>
<dbReference type="InterPro" id="IPR003171">
    <property type="entry name" value="Mehydrof_redctse-like"/>
</dbReference>
<dbReference type="GO" id="GO:0071949">
    <property type="term" value="F:FAD binding"/>
    <property type="evidence" value="ECO:0007669"/>
    <property type="project" value="TreeGrafter"/>
</dbReference>
<evidence type="ECO:0000256" key="1">
    <source>
        <dbReference type="ARBA" id="ARBA00001974"/>
    </source>
</evidence>
<dbReference type="CDD" id="cd00537">
    <property type="entry name" value="MTHFR"/>
    <property type="match status" value="1"/>
</dbReference>
<dbReference type="Gene3D" id="3.20.20.220">
    <property type="match status" value="1"/>
</dbReference>
<keyword evidence="4" id="KW-0028">Amino-acid biosynthesis</keyword>
<evidence type="ECO:0000256" key="3">
    <source>
        <dbReference type="ARBA" id="ARBA00006743"/>
    </source>
</evidence>
<keyword evidence="7" id="KW-0560">Oxidoreductase</keyword>
<organism evidence="12">
    <name type="scientific">freshwater metagenome</name>
    <dbReference type="NCBI Taxonomy" id="449393"/>
    <lineage>
        <taxon>unclassified sequences</taxon>
        <taxon>metagenomes</taxon>
        <taxon>ecological metagenomes</taxon>
    </lineage>
</organism>
<dbReference type="Pfam" id="PF02219">
    <property type="entry name" value="MTHFR"/>
    <property type="match status" value="1"/>
</dbReference>
<evidence type="ECO:0000256" key="9">
    <source>
        <dbReference type="ARBA" id="ARBA00023167"/>
    </source>
</evidence>
<dbReference type="PANTHER" id="PTHR45754">
    <property type="entry name" value="METHYLENETETRAHYDROFOLATE REDUCTASE"/>
    <property type="match status" value="1"/>
</dbReference>
<dbReference type="EC" id="1.5.1.54" evidence="11"/>
<proteinExistence type="inferred from homology"/>
<dbReference type="GO" id="GO:0009086">
    <property type="term" value="P:methionine biosynthetic process"/>
    <property type="evidence" value="ECO:0007669"/>
    <property type="project" value="UniProtKB-KW"/>
</dbReference>
<name>A0A6J7GRS8_9ZZZZ</name>
<accession>A0A6J7GRS8</accession>
<evidence type="ECO:0000256" key="10">
    <source>
        <dbReference type="ARBA" id="ARBA00034478"/>
    </source>
</evidence>
<evidence type="ECO:0000256" key="8">
    <source>
        <dbReference type="ARBA" id="ARBA00023027"/>
    </source>
</evidence>
<evidence type="ECO:0000256" key="7">
    <source>
        <dbReference type="ARBA" id="ARBA00023002"/>
    </source>
</evidence>
<evidence type="ECO:0000256" key="6">
    <source>
        <dbReference type="ARBA" id="ARBA00022827"/>
    </source>
</evidence>
<comment type="cofactor">
    <cofactor evidence="1">
        <name>FAD</name>
        <dbReference type="ChEBI" id="CHEBI:57692"/>
    </cofactor>
</comment>
<dbReference type="GO" id="GO:0035999">
    <property type="term" value="P:tetrahydrofolate interconversion"/>
    <property type="evidence" value="ECO:0007669"/>
    <property type="project" value="UniProtKB-UniPathway"/>
</dbReference>
<evidence type="ECO:0000313" key="12">
    <source>
        <dbReference type="EMBL" id="CAB4906953.1"/>
    </source>
</evidence>
<evidence type="ECO:0000256" key="4">
    <source>
        <dbReference type="ARBA" id="ARBA00022605"/>
    </source>
</evidence>
<evidence type="ECO:0000256" key="5">
    <source>
        <dbReference type="ARBA" id="ARBA00022630"/>
    </source>
</evidence>
<dbReference type="GO" id="GO:0005829">
    <property type="term" value="C:cytosol"/>
    <property type="evidence" value="ECO:0007669"/>
    <property type="project" value="InterPro"/>
</dbReference>